<keyword evidence="4" id="KW-1185">Reference proteome</keyword>
<dbReference type="EMBL" id="BAABEY010000011">
    <property type="protein sequence ID" value="GAA4434908.1"/>
    <property type="molecule type" value="Genomic_DNA"/>
</dbReference>
<dbReference type="InterPro" id="IPR032508">
    <property type="entry name" value="FecR_C"/>
</dbReference>
<evidence type="ECO:0000313" key="3">
    <source>
        <dbReference type="EMBL" id="GAA4434908.1"/>
    </source>
</evidence>
<dbReference type="Pfam" id="PF04773">
    <property type="entry name" value="FecR"/>
    <property type="match status" value="1"/>
</dbReference>
<gene>
    <name evidence="3" type="ORF">GCM10023091_10520</name>
</gene>
<dbReference type="Gene3D" id="3.55.50.30">
    <property type="match status" value="1"/>
</dbReference>
<protein>
    <submittedName>
        <fullName evidence="3">FecR family protein</fullName>
    </submittedName>
</protein>
<evidence type="ECO:0000313" key="4">
    <source>
        <dbReference type="Proteomes" id="UP001501508"/>
    </source>
</evidence>
<dbReference type="InterPro" id="IPR006860">
    <property type="entry name" value="FecR"/>
</dbReference>
<evidence type="ECO:0000259" key="2">
    <source>
        <dbReference type="Pfam" id="PF16344"/>
    </source>
</evidence>
<sequence length="367" mass="41607">MKKYNNYLLEDFVLDSAFQKWVRFNGREDEKFWTSFKASYPMQTDDVDRAYALLDSLYRRYTTAISDEEIDSEINKLVLRIRREKNADETPAQEKGRNRSISPLFKKLAVAAMVVCAVGIGYHYTRPHVQRNTSYQLFTKGKSLKVYTNTLDKKQMYILDDGSSVVLEPGATLNLPVNFPEASREVFLTGTAAFNVQKDAERPFTVYSDKLVTQVLGTRFIVRAPSNGQAVVEVREGKVSVFKSSDFSKPEKEKMGLILTSNQKIVLNKLEDRLLKELSDTPEIIVTPPPTVTFNYVNAPVSQVLLELMAAYHVDIIFDEELLKDCPLTATLSDQTLLEKLSIVCEAIEAKYELIDGQIMIYAKGCS</sequence>
<dbReference type="Pfam" id="PF16344">
    <property type="entry name" value="FecR_C"/>
    <property type="match status" value="1"/>
</dbReference>
<reference evidence="4" key="1">
    <citation type="journal article" date="2019" name="Int. J. Syst. Evol. Microbiol.">
        <title>The Global Catalogue of Microorganisms (GCM) 10K type strain sequencing project: providing services to taxonomists for standard genome sequencing and annotation.</title>
        <authorList>
            <consortium name="The Broad Institute Genomics Platform"/>
            <consortium name="The Broad Institute Genome Sequencing Center for Infectious Disease"/>
            <person name="Wu L."/>
            <person name="Ma J."/>
        </authorList>
    </citation>
    <scope>NUCLEOTIDE SEQUENCE [LARGE SCALE GENOMIC DNA]</scope>
    <source>
        <strain evidence="4">JCM 31920</strain>
    </source>
</reference>
<evidence type="ECO:0000259" key="1">
    <source>
        <dbReference type="Pfam" id="PF04773"/>
    </source>
</evidence>
<comment type="caution">
    <text evidence="3">The sequence shown here is derived from an EMBL/GenBank/DDBJ whole genome shotgun (WGS) entry which is preliminary data.</text>
</comment>
<dbReference type="InterPro" id="IPR012373">
    <property type="entry name" value="Ferrdict_sens_TM"/>
</dbReference>
<feature type="domain" description="Protein FecR C-terminal" evidence="2">
    <location>
        <begin position="294"/>
        <end position="360"/>
    </location>
</feature>
<dbReference type="PANTHER" id="PTHR30273:SF2">
    <property type="entry name" value="PROTEIN FECR"/>
    <property type="match status" value="1"/>
</dbReference>
<accession>A0ABP8LSA1</accession>
<name>A0ABP8LSA1_9BACT</name>
<feature type="domain" description="FecR protein" evidence="1">
    <location>
        <begin position="154"/>
        <end position="239"/>
    </location>
</feature>
<proteinExistence type="predicted"/>
<dbReference type="PIRSF" id="PIRSF018266">
    <property type="entry name" value="FecR"/>
    <property type="match status" value="1"/>
</dbReference>
<organism evidence="3 4">
    <name type="scientific">Ravibacter arvi</name>
    <dbReference type="NCBI Taxonomy" id="2051041"/>
    <lineage>
        <taxon>Bacteria</taxon>
        <taxon>Pseudomonadati</taxon>
        <taxon>Bacteroidota</taxon>
        <taxon>Cytophagia</taxon>
        <taxon>Cytophagales</taxon>
        <taxon>Spirosomataceae</taxon>
        <taxon>Ravibacter</taxon>
    </lineage>
</organism>
<dbReference type="PANTHER" id="PTHR30273">
    <property type="entry name" value="PERIPLASMIC SIGNAL SENSOR AND SIGMA FACTOR ACTIVATOR FECR-RELATED"/>
    <property type="match status" value="1"/>
</dbReference>
<dbReference type="RefSeq" id="WP_345027029.1">
    <property type="nucleotide sequence ID" value="NZ_BAABEY010000011.1"/>
</dbReference>
<dbReference type="Proteomes" id="UP001501508">
    <property type="component" value="Unassembled WGS sequence"/>
</dbReference>
<dbReference type="Gene3D" id="2.60.120.1440">
    <property type="match status" value="1"/>
</dbReference>